<proteinExistence type="predicted"/>
<protein>
    <submittedName>
        <fullName evidence="1">Uncharacterized protein</fullName>
    </submittedName>
</protein>
<reference evidence="2" key="1">
    <citation type="submission" date="2014-09" db="EMBL/GenBank/DDBJ databases">
        <authorList>
            <person name="Sauder A.B."/>
            <person name="McKenzie Q.R."/>
            <person name="Temple L.M."/>
            <person name="Alexis B.K."/>
            <person name="Al-Atrache Z."/>
            <person name="Lewis L.O."/>
            <person name="Loesser-Casey K.E."/>
            <person name="Mitchell K.J."/>
        </authorList>
    </citation>
    <scope>NUCLEOTIDE SEQUENCE [LARGE SCALE GENOMIC DNA]</scope>
</reference>
<dbReference type="Proteomes" id="UP000026906">
    <property type="component" value="Segment"/>
</dbReference>
<dbReference type="GeneID" id="19525991"/>
<name>A0A024B2J9_9CAUD</name>
<dbReference type="KEGG" id="vg:19525991"/>
<evidence type="ECO:0000313" key="2">
    <source>
        <dbReference type="Proteomes" id="UP000026906"/>
    </source>
</evidence>
<organism evidence="1 2">
    <name type="scientific">Bacillus phage Megatron</name>
    <dbReference type="NCBI Taxonomy" id="1486661"/>
    <lineage>
        <taxon>Viruses</taxon>
        <taxon>Duplodnaviria</taxon>
        <taxon>Heunggongvirae</taxon>
        <taxon>Uroviricota</taxon>
        <taxon>Caudoviricetes</taxon>
        <taxon>Herelleviridae</taxon>
        <taxon>Bastillevirinae</taxon>
        <taxon>Wphvirus</taxon>
        <taxon>Wphvirus megatron</taxon>
    </lineage>
</organism>
<keyword evidence="2" id="KW-1185">Reference proteome</keyword>
<accession>A0A024B2J9</accession>
<dbReference type="RefSeq" id="YP_009036353.1">
    <property type="nucleotide sequence ID" value="NC_024211.1"/>
</dbReference>
<dbReference type="EMBL" id="KJ489401">
    <property type="protein sequence ID" value="AHZ10864.1"/>
    <property type="molecule type" value="Genomic_DNA"/>
</dbReference>
<sequence length="74" mass="8600">MKPAKKIEYVHAIDNELRFLPHNIKVSRVWNGADFCGEQKAETFVNLLGEGDYKKAATKFTKEELQGIWYFAQH</sequence>
<evidence type="ECO:0000313" key="1">
    <source>
        <dbReference type="EMBL" id="AHZ10864.1"/>
    </source>
</evidence>